<dbReference type="Gene3D" id="3.40.630.30">
    <property type="match status" value="1"/>
</dbReference>
<dbReference type="Pfam" id="PF00583">
    <property type="entry name" value="Acetyltransf_1"/>
    <property type="match status" value="1"/>
</dbReference>
<dbReference type="GO" id="GO:0016747">
    <property type="term" value="F:acyltransferase activity, transferring groups other than amino-acyl groups"/>
    <property type="evidence" value="ECO:0007669"/>
    <property type="project" value="InterPro"/>
</dbReference>
<proteinExistence type="predicted"/>
<name>A0A381J770_9CLOT</name>
<dbReference type="PANTHER" id="PTHR39173">
    <property type="entry name" value="ACETYLTRANSFERASE"/>
    <property type="match status" value="1"/>
</dbReference>
<dbReference type="OrthoDB" id="9810615at2"/>
<gene>
    <name evidence="2" type="ORF">NCTC9836_01142</name>
</gene>
<protein>
    <submittedName>
        <fullName evidence="2">Acetyltransferase</fullName>
    </submittedName>
</protein>
<dbReference type="AlphaFoldDB" id="A0A381J770"/>
<dbReference type="RefSeq" id="WP_115640858.1">
    <property type="nucleotide sequence ID" value="NZ_UFWZ01000001.1"/>
</dbReference>
<organism evidence="2 3">
    <name type="scientific">Clostridium putrefaciens</name>
    <dbReference type="NCBI Taxonomy" id="99675"/>
    <lineage>
        <taxon>Bacteria</taxon>
        <taxon>Bacillati</taxon>
        <taxon>Bacillota</taxon>
        <taxon>Clostridia</taxon>
        <taxon>Eubacteriales</taxon>
        <taxon>Clostridiaceae</taxon>
        <taxon>Clostridium</taxon>
    </lineage>
</organism>
<evidence type="ECO:0000313" key="2">
    <source>
        <dbReference type="EMBL" id="SUY46833.1"/>
    </source>
</evidence>
<dbReference type="InterPro" id="IPR000182">
    <property type="entry name" value="GNAT_dom"/>
</dbReference>
<dbReference type="EMBL" id="UFWZ01000001">
    <property type="protein sequence ID" value="SUY46833.1"/>
    <property type="molecule type" value="Genomic_DNA"/>
</dbReference>
<evidence type="ECO:0000259" key="1">
    <source>
        <dbReference type="PROSITE" id="PS51186"/>
    </source>
</evidence>
<sequence>MGTVNLIEPDIWLKEKFIDMIKDYNNHKENTFNSDYFNENFDFEAYIKDFHDMSNGVCLPEGYVPSTEWWLINDDNNIIGTIRLRHRLAERNHLEGGHIGYDISPSYRGKGYGKILLKLALDKAKGFGMEKVLITCDFDNIGSKKIIEHNGGNLENIIISKETSKEVLRYWIKL</sequence>
<reference evidence="2 3" key="1">
    <citation type="submission" date="2018-06" db="EMBL/GenBank/DDBJ databases">
        <authorList>
            <consortium name="Pathogen Informatics"/>
            <person name="Doyle S."/>
        </authorList>
    </citation>
    <scope>NUCLEOTIDE SEQUENCE [LARGE SCALE GENOMIC DNA]</scope>
    <source>
        <strain evidence="2 3">NCTC9836</strain>
    </source>
</reference>
<dbReference type="CDD" id="cd04301">
    <property type="entry name" value="NAT_SF"/>
    <property type="match status" value="1"/>
</dbReference>
<dbReference type="InterPro" id="IPR016181">
    <property type="entry name" value="Acyl_CoA_acyltransferase"/>
</dbReference>
<accession>A0A381J770</accession>
<dbReference type="SUPFAM" id="SSF55729">
    <property type="entry name" value="Acyl-CoA N-acyltransferases (Nat)"/>
    <property type="match status" value="1"/>
</dbReference>
<evidence type="ECO:0000313" key="3">
    <source>
        <dbReference type="Proteomes" id="UP000254664"/>
    </source>
</evidence>
<keyword evidence="3" id="KW-1185">Reference proteome</keyword>
<keyword evidence="2" id="KW-0808">Transferase</keyword>
<dbReference type="PANTHER" id="PTHR39173:SF1">
    <property type="entry name" value="ACETYLTRANSFERASE"/>
    <property type="match status" value="1"/>
</dbReference>
<dbReference type="Proteomes" id="UP000254664">
    <property type="component" value="Unassembled WGS sequence"/>
</dbReference>
<dbReference type="PROSITE" id="PS51186">
    <property type="entry name" value="GNAT"/>
    <property type="match status" value="1"/>
</dbReference>
<feature type="domain" description="N-acetyltransferase" evidence="1">
    <location>
        <begin position="4"/>
        <end position="174"/>
    </location>
</feature>